<evidence type="ECO:0000256" key="1">
    <source>
        <dbReference type="ARBA" id="ARBA00023015"/>
    </source>
</evidence>
<comment type="caution">
    <text evidence="7">The sequence shown here is derived from an EMBL/GenBank/DDBJ whole genome shotgun (WGS) entry which is preliminary data.</text>
</comment>
<proteinExistence type="predicted"/>
<dbReference type="Proteomes" id="UP000053958">
    <property type="component" value="Unassembled WGS sequence"/>
</dbReference>
<dbReference type="InterPro" id="IPR053178">
    <property type="entry name" value="Osmoadaptation_assoc"/>
</dbReference>
<dbReference type="PROSITE" id="PS50048">
    <property type="entry name" value="ZN2_CY6_FUNGAL_2"/>
    <property type="match status" value="1"/>
</dbReference>
<evidence type="ECO:0000256" key="5">
    <source>
        <dbReference type="SAM" id="MobiDB-lite"/>
    </source>
</evidence>
<accession>A0A0F4YMG0</accession>
<reference evidence="7 8" key="1">
    <citation type="submission" date="2015-04" db="EMBL/GenBank/DDBJ databases">
        <authorList>
            <person name="Heijne W.H."/>
            <person name="Fedorova N.D."/>
            <person name="Nierman W.C."/>
            <person name="Vollebregt A.W."/>
            <person name="Zhao Z."/>
            <person name="Wu L."/>
            <person name="Kumar M."/>
            <person name="Stam H."/>
            <person name="van den Berg M.A."/>
            <person name="Pel H.J."/>
        </authorList>
    </citation>
    <scope>NUCLEOTIDE SEQUENCE [LARGE SCALE GENOMIC DNA]</scope>
    <source>
        <strain evidence="7 8">CBS 393.64</strain>
    </source>
</reference>
<feature type="domain" description="Zn(2)-C6 fungal-type" evidence="6">
    <location>
        <begin position="10"/>
        <end position="38"/>
    </location>
</feature>
<protein>
    <recommendedName>
        <fullName evidence="6">Zn(2)-C6 fungal-type domain-containing protein</fullName>
    </recommendedName>
</protein>
<dbReference type="SUPFAM" id="SSF57701">
    <property type="entry name" value="Zn2/Cys6 DNA-binding domain"/>
    <property type="match status" value="1"/>
</dbReference>
<name>A0A0F4YMG0_RASE3</name>
<keyword evidence="1" id="KW-0805">Transcription regulation</keyword>
<organism evidence="7 8">
    <name type="scientific">Rasamsonia emersonii (strain ATCC 16479 / CBS 393.64 / IMI 116815)</name>
    <dbReference type="NCBI Taxonomy" id="1408163"/>
    <lineage>
        <taxon>Eukaryota</taxon>
        <taxon>Fungi</taxon>
        <taxon>Dikarya</taxon>
        <taxon>Ascomycota</taxon>
        <taxon>Pezizomycotina</taxon>
        <taxon>Eurotiomycetes</taxon>
        <taxon>Eurotiomycetidae</taxon>
        <taxon>Eurotiales</taxon>
        <taxon>Trichocomaceae</taxon>
        <taxon>Rasamsonia</taxon>
    </lineage>
</organism>
<dbReference type="GO" id="GO:0008270">
    <property type="term" value="F:zinc ion binding"/>
    <property type="evidence" value="ECO:0007669"/>
    <property type="project" value="InterPro"/>
</dbReference>
<evidence type="ECO:0000256" key="2">
    <source>
        <dbReference type="ARBA" id="ARBA00023125"/>
    </source>
</evidence>
<evidence type="ECO:0000313" key="8">
    <source>
        <dbReference type="Proteomes" id="UP000053958"/>
    </source>
</evidence>
<dbReference type="Pfam" id="PF00172">
    <property type="entry name" value="Zn_clus"/>
    <property type="match status" value="1"/>
</dbReference>
<dbReference type="Gene3D" id="4.10.240.10">
    <property type="entry name" value="Zn(2)-C6 fungal-type DNA-binding domain"/>
    <property type="match status" value="1"/>
</dbReference>
<keyword evidence="2" id="KW-0238">DNA-binding</keyword>
<dbReference type="InterPro" id="IPR036864">
    <property type="entry name" value="Zn2-C6_fun-type_DNA-bd_sf"/>
</dbReference>
<dbReference type="CDD" id="cd00067">
    <property type="entry name" value="GAL4"/>
    <property type="match status" value="1"/>
</dbReference>
<dbReference type="InterPro" id="IPR001138">
    <property type="entry name" value="Zn2Cys6_DnaBD"/>
</dbReference>
<feature type="region of interest" description="Disordered" evidence="5">
    <location>
        <begin position="149"/>
        <end position="174"/>
    </location>
</feature>
<dbReference type="EMBL" id="LASV01000388">
    <property type="protein sequence ID" value="KKA19041.1"/>
    <property type="molecule type" value="Genomic_DNA"/>
</dbReference>
<dbReference type="PANTHER" id="PTHR38111">
    <property type="entry name" value="ZN(2)-C6 FUNGAL-TYPE DOMAIN-CONTAINING PROTEIN-RELATED"/>
    <property type="match status" value="1"/>
</dbReference>
<dbReference type="GO" id="GO:0000981">
    <property type="term" value="F:DNA-binding transcription factor activity, RNA polymerase II-specific"/>
    <property type="evidence" value="ECO:0007669"/>
    <property type="project" value="InterPro"/>
</dbReference>
<evidence type="ECO:0000256" key="3">
    <source>
        <dbReference type="ARBA" id="ARBA00023163"/>
    </source>
</evidence>
<evidence type="ECO:0000313" key="7">
    <source>
        <dbReference type="EMBL" id="KKA19041.1"/>
    </source>
</evidence>
<evidence type="ECO:0000259" key="6">
    <source>
        <dbReference type="PROSITE" id="PS50048"/>
    </source>
</evidence>
<dbReference type="GO" id="GO:0003677">
    <property type="term" value="F:DNA binding"/>
    <property type="evidence" value="ECO:0007669"/>
    <property type="project" value="UniProtKB-KW"/>
</dbReference>
<gene>
    <name evidence="7" type="ORF">T310_6991</name>
</gene>
<dbReference type="RefSeq" id="XP_013325653.1">
    <property type="nucleotide sequence ID" value="XM_013470199.1"/>
</dbReference>
<dbReference type="PROSITE" id="PS00463">
    <property type="entry name" value="ZN2_CY6_FUNGAL_1"/>
    <property type="match status" value="1"/>
</dbReference>
<dbReference type="AlphaFoldDB" id="A0A0F4YMG0"/>
<keyword evidence="3" id="KW-0804">Transcription</keyword>
<dbReference type="SMART" id="SM00066">
    <property type="entry name" value="GAL4"/>
    <property type="match status" value="1"/>
</dbReference>
<dbReference type="PANTHER" id="PTHR38111:SF9">
    <property type="entry name" value="ZN(2)-C6 FUNGAL-TYPE DOMAIN-CONTAINING PROTEIN"/>
    <property type="match status" value="1"/>
</dbReference>
<keyword evidence="4" id="KW-0539">Nucleus</keyword>
<feature type="compositionally biased region" description="Polar residues" evidence="5">
    <location>
        <begin position="163"/>
        <end position="174"/>
    </location>
</feature>
<dbReference type="OrthoDB" id="4491390at2759"/>
<dbReference type="GeneID" id="25319268"/>
<keyword evidence="8" id="KW-1185">Reference proteome</keyword>
<sequence>MARVAWKSKSCATCRRRKIKCDRARPHCQKCRLSSLPCEGYYGMGVYVRLPLRSGGNIGQQQNSSPGSGPAWALTTTTGGKVAIPPVVTVRQEDEMVALFLDIFMPPGSIQRCSTCQTVFSWYSDFLSRVGAGRDSSSSSSPVFYLSIKQPSHSHSKTRPDQKTNNNKSTYSVA</sequence>
<evidence type="ECO:0000256" key="4">
    <source>
        <dbReference type="ARBA" id="ARBA00023242"/>
    </source>
</evidence>